<accession>A0AC35TNH1</accession>
<name>A0AC35TNH1_9BILA</name>
<evidence type="ECO:0000313" key="1">
    <source>
        <dbReference type="Proteomes" id="UP000095286"/>
    </source>
</evidence>
<evidence type="ECO:0000313" key="2">
    <source>
        <dbReference type="WBParaSite" id="RSKR_0000251300.1"/>
    </source>
</evidence>
<organism evidence="1 2">
    <name type="scientific">Rhabditophanes sp. KR3021</name>
    <dbReference type="NCBI Taxonomy" id="114890"/>
    <lineage>
        <taxon>Eukaryota</taxon>
        <taxon>Metazoa</taxon>
        <taxon>Ecdysozoa</taxon>
        <taxon>Nematoda</taxon>
        <taxon>Chromadorea</taxon>
        <taxon>Rhabditida</taxon>
        <taxon>Tylenchina</taxon>
        <taxon>Panagrolaimomorpha</taxon>
        <taxon>Strongyloidoidea</taxon>
        <taxon>Alloionematidae</taxon>
        <taxon>Rhabditophanes</taxon>
    </lineage>
</organism>
<reference evidence="2" key="1">
    <citation type="submission" date="2016-11" db="UniProtKB">
        <authorList>
            <consortium name="WormBaseParasite"/>
        </authorList>
    </citation>
    <scope>IDENTIFICATION</scope>
    <source>
        <strain evidence="2">KR3021</strain>
    </source>
</reference>
<dbReference type="WBParaSite" id="RSKR_0000251300.1">
    <property type="protein sequence ID" value="RSKR_0000251300.1"/>
    <property type="gene ID" value="RSKR_0000251300"/>
</dbReference>
<proteinExistence type="predicted"/>
<sequence length="533" mass="60545">MDLNGKKIPYGTSGCRDLAENIELVIKEIAMFTTYLSFIEKQAMGIMITASHNPIQDNGVKIIGPNGEMLDEENSSKLNLFINDPEERARMDEMFSVGVFDPPSHSQIFIGGDNRPSTYNLIRLCIEGIQSVSLTDDFYTVYMDVPTPALHYYVYANNNDRDNHVSLKKMFGPDYYTQYLASVYIDSIRFFNKMPKRNYENVIAFDAAYGVGEISPNIIRKLRNILSIVQLNEQCAGVLNEKCGADYVKTYKKFPICCQDTSNHLKYVSFDGDADRIVYYFKKPNGGLGLVDGDKICALFAKFITEISLTVGLIIDCKVVQTAYANGASMDYFKNTLKVKHSLVKTGIRHLQDESKTAHVGIFFEANGHGSVYFSYEIMDLITKKYTHAMKAENRNLKSSQIIHLYNFMKMVNPVIGCAFSDMVCVEYCLQYFGWSIQEWHQIYNDKPNCLLKATGIDRTQFTTNDNETMLDEPKELQLFIQQLCDKQQGVRAFVRPSGTENLVRIFAEANTPEIAEEVGNKIKEEILKNYAS</sequence>
<protein>
    <submittedName>
        <fullName evidence="2">Phosphoacetylglucosamine mutase</fullName>
    </submittedName>
</protein>
<dbReference type="Proteomes" id="UP000095286">
    <property type="component" value="Unplaced"/>
</dbReference>